<accession>A0AAU9JZI5</accession>
<dbReference type="InterPro" id="IPR000315">
    <property type="entry name" value="Znf_B-box"/>
</dbReference>
<feature type="domain" description="B box-type" evidence="3">
    <location>
        <begin position="40"/>
        <end position="79"/>
    </location>
</feature>
<dbReference type="CDD" id="cd19757">
    <property type="entry name" value="Bbox1"/>
    <property type="match status" value="2"/>
</dbReference>
<feature type="domain" description="HTH OST-type" evidence="4">
    <location>
        <begin position="650"/>
        <end position="726"/>
    </location>
</feature>
<dbReference type="PROSITE" id="PS50119">
    <property type="entry name" value="ZF_BBOX"/>
    <property type="match status" value="2"/>
</dbReference>
<evidence type="ECO:0000256" key="1">
    <source>
        <dbReference type="PROSITE-ProRule" id="PRU00024"/>
    </source>
</evidence>
<organism evidence="5 6">
    <name type="scientific">Blepharisma stoltei</name>
    <dbReference type="NCBI Taxonomy" id="1481888"/>
    <lineage>
        <taxon>Eukaryota</taxon>
        <taxon>Sar</taxon>
        <taxon>Alveolata</taxon>
        <taxon>Ciliophora</taxon>
        <taxon>Postciliodesmatophora</taxon>
        <taxon>Heterotrichea</taxon>
        <taxon>Heterotrichida</taxon>
        <taxon>Blepharismidae</taxon>
        <taxon>Blepharisma</taxon>
    </lineage>
</organism>
<keyword evidence="6" id="KW-1185">Reference proteome</keyword>
<dbReference type="Pfam" id="PF12872">
    <property type="entry name" value="OST-HTH"/>
    <property type="match status" value="2"/>
</dbReference>
<dbReference type="Pfam" id="PF14418">
    <property type="entry name" value="OHA"/>
    <property type="match status" value="1"/>
</dbReference>
<dbReference type="InterPro" id="IPR041966">
    <property type="entry name" value="LOTUS-like"/>
</dbReference>
<sequence>MNCEECSNIQAKVICSECDEALCPRCDDAIHRGGKRKTHTRQTLCQNCRSPAIQLCNTCQISICSNCKQAHMKHSITTLSPPSRVAVFWDLNTCRPLRPEDVQTAITSIKEKFQKVECIKAYGDWFIKWKDIFEAAGVKLVICEGLRETEALLIDISSEGSKGLTEILVLCSQAIQIRHHLAQIQANLPSVKLLISSTYYPINPFPVEMLPKEMDGPTKIPVPSSKPSVQGRNSFSEFRSGLKPGEKVVILEACPVMQRFVRKAEQDASHDQLLSALKELAEKGQIMHETKEFVQYFSQKFRISSDRTMDFINSASRLDIVHLTERQFGNIKSMSFISMKLSSLSLESLLWTLRSLRVDEMMPTERAIMSRMKEAFEFKPSPVQWDNLLDACKGFYQEKHHHTKSAPAEKQGIDFSIFMHQQGDSEPLFTTDQIPEFIIRDINDPVTGQDTHVIFPKGEEWESVDQLIKVGDVLHIKQTREWQNFVEFLERYFSSAGPKIDESTAIPGGRYGCAQFLKLCAPTLQSSSLGKLSYMVQLAIDEDLLRYQRTLLVWTPVTTKKNYEEDNANKLRAVQFAVVEVLKENRSGISLAQLPLYLKRKLSFHLDLQELGFSKLKDLLLTIPNVEIVLKGTNHPFAIWKPSKKKTISDTEEVSKSMDEILHDCKQGLPGSRVEMMLHAKFGHPINWSDYKCSNIYDFVQRRAASMFSITGQGDFRNIVKAGVRSSVFNKETYEDDSQYTRGSYSSIFSNSGDLLYVNEPQQKVVNVSNLPPELQNNPNTHFSPLYNFEGHEEQQRKFIETLLGEEDMSNTLQGADPPHYRTDSVEYHHLPARGPYLVSVEGHKNALSEDFQEFVPDRNRKYHSSFGGFSISPPPGFGP</sequence>
<reference evidence="5" key="1">
    <citation type="submission" date="2021-09" db="EMBL/GenBank/DDBJ databases">
        <authorList>
            <consortium name="AG Swart"/>
            <person name="Singh M."/>
            <person name="Singh A."/>
            <person name="Seah K."/>
            <person name="Emmerich C."/>
        </authorList>
    </citation>
    <scope>NUCLEOTIDE SEQUENCE</scope>
    <source>
        <strain evidence="5">ATCC30299</strain>
    </source>
</reference>
<keyword evidence="1" id="KW-0479">Metal-binding</keyword>
<keyword evidence="1" id="KW-0863">Zinc-finger</keyword>
<dbReference type="Proteomes" id="UP001162131">
    <property type="component" value="Unassembled WGS sequence"/>
</dbReference>
<feature type="domain" description="HTH OST-type" evidence="4">
    <location>
        <begin position="570"/>
        <end position="642"/>
    </location>
</feature>
<feature type="domain" description="B box-type" evidence="3">
    <location>
        <begin position="1"/>
        <end position="44"/>
    </location>
</feature>
<dbReference type="Gene3D" id="3.30.420.610">
    <property type="entry name" value="LOTUS domain-like"/>
    <property type="match status" value="1"/>
</dbReference>
<proteinExistence type="predicted"/>
<dbReference type="CDD" id="cd08824">
    <property type="entry name" value="LOTUS"/>
    <property type="match status" value="1"/>
</dbReference>
<dbReference type="EMBL" id="CAJZBQ010000052">
    <property type="protein sequence ID" value="CAG9331041.1"/>
    <property type="molecule type" value="Genomic_DNA"/>
</dbReference>
<evidence type="ECO:0000313" key="6">
    <source>
        <dbReference type="Proteomes" id="UP001162131"/>
    </source>
</evidence>
<dbReference type="Pfam" id="PF00643">
    <property type="entry name" value="zf-B_box"/>
    <property type="match status" value="1"/>
</dbReference>
<dbReference type="PROSITE" id="PS51644">
    <property type="entry name" value="HTH_OST"/>
    <property type="match status" value="2"/>
</dbReference>
<dbReference type="InterPro" id="IPR025677">
    <property type="entry name" value="OST-HTH-assoc_dom"/>
</dbReference>
<dbReference type="GO" id="GO:0008270">
    <property type="term" value="F:zinc ion binding"/>
    <property type="evidence" value="ECO:0007669"/>
    <property type="project" value="UniProtKB-KW"/>
</dbReference>
<feature type="compositionally biased region" description="Polar residues" evidence="2">
    <location>
        <begin position="225"/>
        <end position="237"/>
    </location>
</feature>
<dbReference type="AlphaFoldDB" id="A0AAU9JZI5"/>
<feature type="region of interest" description="Disordered" evidence="2">
    <location>
        <begin position="216"/>
        <end position="237"/>
    </location>
</feature>
<evidence type="ECO:0008006" key="7">
    <source>
        <dbReference type="Google" id="ProtNLM"/>
    </source>
</evidence>
<dbReference type="InterPro" id="IPR025605">
    <property type="entry name" value="OST-HTH/LOTUS_dom"/>
</dbReference>
<dbReference type="SMART" id="SM00336">
    <property type="entry name" value="BBOX"/>
    <property type="match status" value="2"/>
</dbReference>
<evidence type="ECO:0000313" key="5">
    <source>
        <dbReference type="EMBL" id="CAG9331041.1"/>
    </source>
</evidence>
<evidence type="ECO:0000256" key="2">
    <source>
        <dbReference type="SAM" id="MobiDB-lite"/>
    </source>
</evidence>
<evidence type="ECO:0000259" key="4">
    <source>
        <dbReference type="PROSITE" id="PS51644"/>
    </source>
</evidence>
<keyword evidence="1" id="KW-0862">Zinc</keyword>
<gene>
    <name evidence="5" type="ORF">BSTOLATCC_MIC52447</name>
</gene>
<name>A0AAU9JZI5_9CILI</name>
<comment type="caution">
    <text evidence="5">The sequence shown here is derived from an EMBL/GenBank/DDBJ whole genome shotgun (WGS) entry which is preliminary data.</text>
</comment>
<evidence type="ECO:0000259" key="3">
    <source>
        <dbReference type="PROSITE" id="PS50119"/>
    </source>
</evidence>
<protein>
    <recommendedName>
        <fullName evidence="7">B box-type domain-containing protein</fullName>
    </recommendedName>
</protein>
<dbReference type="Pfam" id="PF22586">
    <property type="entry name" value="ANCHR-like_BBOX"/>
    <property type="match status" value="1"/>
</dbReference>